<gene>
    <name evidence="2" type="ORF">Pcinc_018849</name>
</gene>
<comment type="caution">
    <text evidence="2">The sequence shown here is derived from an EMBL/GenBank/DDBJ whole genome shotgun (WGS) entry which is preliminary data.</text>
</comment>
<evidence type="ECO:0000313" key="3">
    <source>
        <dbReference type="Proteomes" id="UP001286313"/>
    </source>
</evidence>
<dbReference type="Proteomes" id="UP001286313">
    <property type="component" value="Unassembled WGS sequence"/>
</dbReference>
<feature type="region of interest" description="Disordered" evidence="1">
    <location>
        <begin position="70"/>
        <end position="133"/>
    </location>
</feature>
<feature type="compositionally biased region" description="Polar residues" evidence="1">
    <location>
        <begin position="106"/>
        <end position="119"/>
    </location>
</feature>
<sequence length="133" mass="14536">MPARWRGVLLHPSHHVHCNRKVDGCSRIIPHLRTEPIVDECLYGPCVVVYVQLNQPTNKTEGKSISKCDGRNGVVGSSNSSSRCSSGGGAPHLIPRGKVKPGKQSCVATPSRQQRQFRTLISDKASVIREGRK</sequence>
<dbReference type="EMBL" id="JAWQEG010001833">
    <property type="protein sequence ID" value="KAK3876367.1"/>
    <property type="molecule type" value="Genomic_DNA"/>
</dbReference>
<evidence type="ECO:0000256" key="1">
    <source>
        <dbReference type="SAM" id="MobiDB-lite"/>
    </source>
</evidence>
<name>A0AAE1KMA2_PETCI</name>
<proteinExistence type="predicted"/>
<accession>A0AAE1KMA2</accession>
<reference evidence="2" key="1">
    <citation type="submission" date="2023-10" db="EMBL/GenBank/DDBJ databases">
        <title>Genome assemblies of two species of porcelain crab, Petrolisthes cinctipes and Petrolisthes manimaculis (Anomura: Porcellanidae).</title>
        <authorList>
            <person name="Angst P."/>
        </authorList>
    </citation>
    <scope>NUCLEOTIDE SEQUENCE</scope>
    <source>
        <strain evidence="2">PB745_01</strain>
        <tissue evidence="2">Gill</tissue>
    </source>
</reference>
<evidence type="ECO:0000313" key="2">
    <source>
        <dbReference type="EMBL" id="KAK3876367.1"/>
    </source>
</evidence>
<organism evidence="2 3">
    <name type="scientific">Petrolisthes cinctipes</name>
    <name type="common">Flat porcelain crab</name>
    <dbReference type="NCBI Taxonomy" id="88211"/>
    <lineage>
        <taxon>Eukaryota</taxon>
        <taxon>Metazoa</taxon>
        <taxon>Ecdysozoa</taxon>
        <taxon>Arthropoda</taxon>
        <taxon>Crustacea</taxon>
        <taxon>Multicrustacea</taxon>
        <taxon>Malacostraca</taxon>
        <taxon>Eumalacostraca</taxon>
        <taxon>Eucarida</taxon>
        <taxon>Decapoda</taxon>
        <taxon>Pleocyemata</taxon>
        <taxon>Anomura</taxon>
        <taxon>Galatheoidea</taxon>
        <taxon>Porcellanidae</taxon>
        <taxon>Petrolisthes</taxon>
    </lineage>
</organism>
<keyword evidence="3" id="KW-1185">Reference proteome</keyword>
<feature type="compositionally biased region" description="Low complexity" evidence="1">
    <location>
        <begin position="71"/>
        <end position="85"/>
    </location>
</feature>
<dbReference type="AlphaFoldDB" id="A0AAE1KMA2"/>
<protein>
    <submittedName>
        <fullName evidence="2">Uncharacterized protein</fullName>
    </submittedName>
</protein>